<evidence type="ECO:0000313" key="11">
    <source>
        <dbReference type="Proteomes" id="UP000177042"/>
    </source>
</evidence>
<feature type="binding site" evidence="8">
    <location>
        <position position="237"/>
    </location>
    <ligand>
        <name>L-histidine</name>
        <dbReference type="ChEBI" id="CHEBI:57595"/>
    </ligand>
</feature>
<evidence type="ECO:0000256" key="4">
    <source>
        <dbReference type="ARBA" id="ARBA00022917"/>
    </source>
</evidence>
<evidence type="ECO:0000256" key="3">
    <source>
        <dbReference type="ARBA" id="ARBA00022840"/>
    </source>
</evidence>
<evidence type="ECO:0000256" key="5">
    <source>
        <dbReference type="ARBA" id="ARBA00023146"/>
    </source>
</evidence>
<dbReference type="SUPFAM" id="SSF52954">
    <property type="entry name" value="Class II aaRS ABD-related"/>
    <property type="match status" value="1"/>
</dbReference>
<keyword evidence="7 10" id="KW-0436">Ligase</keyword>
<dbReference type="HAMAP" id="MF_00127">
    <property type="entry name" value="His_tRNA_synth"/>
    <property type="match status" value="1"/>
</dbReference>
<dbReference type="InterPro" id="IPR036621">
    <property type="entry name" value="Anticodon-bd_dom_sf"/>
</dbReference>
<feature type="binding site" evidence="8">
    <location>
        <begin position="241"/>
        <end position="242"/>
    </location>
    <ligand>
        <name>L-histidine</name>
        <dbReference type="ChEBI" id="CHEBI:57595"/>
    </ligand>
</feature>
<dbReference type="InterPro" id="IPR006195">
    <property type="entry name" value="aa-tRNA-synth_II"/>
</dbReference>
<dbReference type="Pfam" id="PF13393">
    <property type="entry name" value="tRNA-synt_His"/>
    <property type="match status" value="2"/>
</dbReference>
<name>A0A1F5J926_9BACT</name>
<evidence type="ECO:0000259" key="9">
    <source>
        <dbReference type="PROSITE" id="PS50862"/>
    </source>
</evidence>
<dbReference type="InterPro" id="IPR015807">
    <property type="entry name" value="His-tRNA-ligase"/>
</dbReference>
<evidence type="ECO:0000256" key="8">
    <source>
        <dbReference type="PIRSR" id="PIRSR001549-1"/>
    </source>
</evidence>
<dbReference type="Gene3D" id="3.30.930.10">
    <property type="entry name" value="Bira Bifunctional Protein, Domain 2"/>
    <property type="match status" value="1"/>
</dbReference>
<evidence type="ECO:0000256" key="2">
    <source>
        <dbReference type="ARBA" id="ARBA00022741"/>
    </source>
</evidence>
<dbReference type="Pfam" id="PF03129">
    <property type="entry name" value="HGTP_anticodon"/>
    <property type="match status" value="1"/>
</dbReference>
<dbReference type="EMBL" id="MFCX01000032">
    <property type="protein sequence ID" value="OGE25093.1"/>
    <property type="molecule type" value="Genomic_DNA"/>
</dbReference>
<keyword evidence="4 7" id="KW-0648">Protein biosynthesis</keyword>
<dbReference type="PIRSF" id="PIRSF001549">
    <property type="entry name" value="His-tRNA_synth"/>
    <property type="match status" value="1"/>
</dbReference>
<sequence>MDKNIKAQTLKGFRDFLPAQQRKRQYAINKLKAVFESFGFEPLETPALEYEEVLLGKYGEEGDKLMYRFTDNGGRKVALRYDQTVPLSRVVAQYQNQLPIPFKRYQIQPVWRAENPQKGRFREFLQCDIDTVGLSSSLADAEIIQVVIKSLESLGFNKFKVLINDRNNFTEINPSAIVTIDKLKKIGKEAVLEELKKKGLPASSLNEILNKSLTEKLKQITKIVNDCRVVFDSTLARGLDYYTGLIFEAEIEGYEAGSVCGGGRFDNLIGMFAGKQIPAVGFAFGFDRLIEAMDGQNLFPKDLTTTKVLVTVFSPDLFPTSLTTLTSLRQANINTESWLDPNTKLEKQLKYADQKGIPYVIIIGPEEAAKNVVTLKNLTNKTQEVLSIDEAISKLTS</sequence>
<dbReference type="Proteomes" id="UP000177042">
    <property type="component" value="Unassembled WGS sequence"/>
</dbReference>
<dbReference type="Gene3D" id="3.40.50.800">
    <property type="entry name" value="Anticodon-binding domain"/>
    <property type="match status" value="1"/>
</dbReference>
<feature type="binding site" evidence="8">
    <location>
        <begin position="82"/>
        <end position="84"/>
    </location>
    <ligand>
        <name>L-histidine</name>
        <dbReference type="ChEBI" id="CHEBI:57595"/>
    </ligand>
</feature>
<gene>
    <name evidence="7" type="primary">hisS</name>
    <name evidence="10" type="ORF">A3C26_02015</name>
</gene>
<feature type="domain" description="Aminoacyl-transfer RNA synthetases class-II family profile" evidence="9">
    <location>
        <begin position="31"/>
        <end position="315"/>
    </location>
</feature>
<dbReference type="SUPFAM" id="SSF55681">
    <property type="entry name" value="Class II aaRS and biotin synthetases"/>
    <property type="match status" value="1"/>
</dbReference>
<evidence type="ECO:0000256" key="6">
    <source>
        <dbReference type="ARBA" id="ARBA00047639"/>
    </source>
</evidence>
<keyword evidence="3 7" id="KW-0067">ATP-binding</keyword>
<dbReference type="GO" id="GO:0006427">
    <property type="term" value="P:histidyl-tRNA aminoacylation"/>
    <property type="evidence" value="ECO:0007669"/>
    <property type="project" value="UniProtKB-UniRule"/>
</dbReference>
<dbReference type="InterPro" id="IPR004516">
    <property type="entry name" value="HisRS/HisZ"/>
</dbReference>
<comment type="subunit">
    <text evidence="7">Homodimer.</text>
</comment>
<dbReference type="InterPro" id="IPR045864">
    <property type="entry name" value="aa-tRNA-synth_II/BPL/LPL"/>
</dbReference>
<proteinExistence type="inferred from homology"/>
<comment type="similarity">
    <text evidence="1 7">Belongs to the class-II aminoacyl-tRNA synthetase family.</text>
</comment>
<evidence type="ECO:0000256" key="1">
    <source>
        <dbReference type="ARBA" id="ARBA00008226"/>
    </source>
</evidence>
<dbReference type="PANTHER" id="PTHR11476:SF7">
    <property type="entry name" value="HISTIDINE--TRNA LIGASE"/>
    <property type="match status" value="1"/>
</dbReference>
<dbReference type="GO" id="GO:0005737">
    <property type="term" value="C:cytoplasm"/>
    <property type="evidence" value="ECO:0007669"/>
    <property type="project" value="UniProtKB-SubCell"/>
</dbReference>
<reference evidence="10 11" key="1">
    <citation type="journal article" date="2016" name="Nat. Commun.">
        <title>Thousands of microbial genomes shed light on interconnected biogeochemical processes in an aquifer system.</title>
        <authorList>
            <person name="Anantharaman K."/>
            <person name="Brown C.T."/>
            <person name="Hug L.A."/>
            <person name="Sharon I."/>
            <person name="Castelle C.J."/>
            <person name="Probst A.J."/>
            <person name="Thomas B.C."/>
            <person name="Singh A."/>
            <person name="Wilkins M.J."/>
            <person name="Karaoz U."/>
            <person name="Brodie E.L."/>
            <person name="Williams K.H."/>
            <person name="Hubbard S.S."/>
            <person name="Banfield J.F."/>
        </authorList>
    </citation>
    <scope>NUCLEOTIDE SEQUENCE [LARGE SCALE GENOMIC DNA]</scope>
</reference>
<keyword evidence="5 7" id="KW-0030">Aminoacyl-tRNA synthetase</keyword>
<organism evidence="10 11">
    <name type="scientific">Candidatus Daviesbacteria bacterium RIFCSPHIGHO2_02_FULL_39_12</name>
    <dbReference type="NCBI Taxonomy" id="1797770"/>
    <lineage>
        <taxon>Bacteria</taxon>
        <taxon>Candidatus Daviesiibacteriota</taxon>
    </lineage>
</organism>
<comment type="caution">
    <text evidence="10">The sequence shown here is derived from an EMBL/GenBank/DDBJ whole genome shotgun (WGS) entry which is preliminary data.</text>
</comment>
<dbReference type="InterPro" id="IPR041715">
    <property type="entry name" value="HisRS-like_core"/>
</dbReference>
<dbReference type="InterPro" id="IPR004154">
    <property type="entry name" value="Anticodon-bd"/>
</dbReference>
<dbReference type="NCBIfam" id="TIGR00442">
    <property type="entry name" value="hisS"/>
    <property type="match status" value="1"/>
</dbReference>
<keyword evidence="7" id="KW-0963">Cytoplasm</keyword>
<feature type="binding site" evidence="8">
    <location>
        <position position="130"/>
    </location>
    <ligand>
        <name>L-histidine</name>
        <dbReference type="ChEBI" id="CHEBI:57595"/>
    </ligand>
</feature>
<dbReference type="PROSITE" id="PS50862">
    <property type="entry name" value="AA_TRNA_LIGASE_II"/>
    <property type="match status" value="1"/>
</dbReference>
<dbReference type="PANTHER" id="PTHR11476">
    <property type="entry name" value="HISTIDYL-TRNA SYNTHETASE"/>
    <property type="match status" value="1"/>
</dbReference>
<feature type="binding site" evidence="8">
    <location>
        <position position="112"/>
    </location>
    <ligand>
        <name>L-histidine</name>
        <dbReference type="ChEBI" id="CHEBI:57595"/>
    </ligand>
</feature>
<accession>A0A1F5J926</accession>
<dbReference type="AlphaFoldDB" id="A0A1F5J926"/>
<evidence type="ECO:0000313" key="10">
    <source>
        <dbReference type="EMBL" id="OGE25093.1"/>
    </source>
</evidence>
<dbReference type="GO" id="GO:0004821">
    <property type="term" value="F:histidine-tRNA ligase activity"/>
    <property type="evidence" value="ECO:0007669"/>
    <property type="project" value="UniProtKB-UniRule"/>
</dbReference>
<comment type="catalytic activity">
    <reaction evidence="6 7">
        <text>tRNA(His) + L-histidine + ATP = L-histidyl-tRNA(His) + AMP + diphosphate + H(+)</text>
        <dbReference type="Rhea" id="RHEA:17313"/>
        <dbReference type="Rhea" id="RHEA-COMP:9665"/>
        <dbReference type="Rhea" id="RHEA-COMP:9689"/>
        <dbReference type="ChEBI" id="CHEBI:15378"/>
        <dbReference type="ChEBI" id="CHEBI:30616"/>
        <dbReference type="ChEBI" id="CHEBI:33019"/>
        <dbReference type="ChEBI" id="CHEBI:57595"/>
        <dbReference type="ChEBI" id="CHEBI:78442"/>
        <dbReference type="ChEBI" id="CHEBI:78527"/>
        <dbReference type="ChEBI" id="CHEBI:456215"/>
        <dbReference type="EC" id="6.1.1.21"/>
    </reaction>
</comment>
<keyword evidence="2 7" id="KW-0547">Nucleotide-binding</keyword>
<protein>
    <recommendedName>
        <fullName evidence="7">Histidine--tRNA ligase</fullName>
        <ecNumber evidence="7">6.1.1.21</ecNumber>
    </recommendedName>
    <alternativeName>
        <fullName evidence="7">Histidyl-tRNA synthetase</fullName>
        <shortName evidence="7">HisRS</shortName>
    </alternativeName>
</protein>
<comment type="subcellular location">
    <subcellularLocation>
        <location evidence="7">Cytoplasm</location>
    </subcellularLocation>
</comment>
<feature type="binding site" evidence="8">
    <location>
        <position position="126"/>
    </location>
    <ligand>
        <name>L-histidine</name>
        <dbReference type="ChEBI" id="CHEBI:57595"/>
    </ligand>
</feature>
<evidence type="ECO:0000256" key="7">
    <source>
        <dbReference type="HAMAP-Rule" id="MF_00127"/>
    </source>
</evidence>
<dbReference type="CDD" id="cd00773">
    <property type="entry name" value="HisRS-like_core"/>
    <property type="match status" value="1"/>
</dbReference>
<dbReference type="GO" id="GO:0005524">
    <property type="term" value="F:ATP binding"/>
    <property type="evidence" value="ECO:0007669"/>
    <property type="project" value="UniProtKB-UniRule"/>
</dbReference>
<dbReference type="EC" id="6.1.1.21" evidence="7"/>